<feature type="transmembrane region" description="Helical" evidence="8">
    <location>
        <begin position="370"/>
        <end position="392"/>
    </location>
</feature>
<proteinExistence type="predicted"/>
<feature type="transmembrane region" description="Helical" evidence="8">
    <location>
        <begin position="195"/>
        <end position="214"/>
    </location>
</feature>
<keyword evidence="6 8" id="KW-0472">Membrane</keyword>
<feature type="transmembrane region" description="Helical" evidence="8">
    <location>
        <begin position="488"/>
        <end position="513"/>
    </location>
</feature>
<protein>
    <submittedName>
        <fullName evidence="10">G178 protein</fullName>
    </submittedName>
</protein>
<accession>A0ABP1FLR1</accession>
<name>A0ABP1FLR1_9CHLO</name>
<evidence type="ECO:0000256" key="8">
    <source>
        <dbReference type="SAM" id="Phobius"/>
    </source>
</evidence>
<evidence type="ECO:0000256" key="3">
    <source>
        <dbReference type="ARBA" id="ARBA00022692"/>
    </source>
</evidence>
<dbReference type="Proteomes" id="UP001497392">
    <property type="component" value="Unassembled WGS sequence"/>
</dbReference>
<dbReference type="InterPro" id="IPR013057">
    <property type="entry name" value="AA_transpt_TM"/>
</dbReference>
<evidence type="ECO:0000256" key="2">
    <source>
        <dbReference type="ARBA" id="ARBA00022448"/>
    </source>
</evidence>
<feature type="compositionally biased region" description="Polar residues" evidence="7">
    <location>
        <begin position="1"/>
        <end position="10"/>
    </location>
</feature>
<sequence>MTSRRNSDLNGSADGSEGSRTPLRNGAGSGLTTASAPPQPKANFHRPLNTKSAPAPAIAEEPHVQELPANAFFPTNPWRQEEEGAYKVNPILTRLLGGDAGSRFDGWLLTVSSQIGQIMLTMPNAMAKMGLIAALPLAVVIATMSLWSMKMLICLYVARRSILIEQNQWVGKDGARSVTQYHDVMGQILGRWAKAIVMIVIVISLFGTCLSQIVASAADAYYIHEHAGPDKRTYVLIFGAIMMLTPLLPTFRHFRIINFIGFFTSTFTTWYIVIQSGVHGINWSQTNLHPQSLQEFYVGISVLISAFGGHAVALEIMDSMFKPEQYGGVYLGAFFYIFSLTLPHSIAANLAFPHAVYRNGNVYGAMPHSFWRSFSICLMLIHQICAFAYYSAPLYYITEKALGVHHKPFYIRVPCRYPVALLIWFFALLAPYYGTLNALIGACTSPCIAFIFPALAFTWYFRKAERRRKCDHKPPGWMRAKWLGGENWTFIFCLNVFIVGIMLVNGTGFGIVFSIKQIISDVHTYTLFPACFQC</sequence>
<dbReference type="Pfam" id="PF01490">
    <property type="entry name" value="Aa_trans"/>
    <property type="match status" value="1"/>
</dbReference>
<comment type="subcellular location">
    <subcellularLocation>
        <location evidence="1">Membrane</location>
    </subcellularLocation>
</comment>
<feature type="domain" description="Amino acid transporter transmembrane" evidence="9">
    <location>
        <begin position="102"/>
        <end position="456"/>
    </location>
</feature>
<gene>
    <name evidence="10" type="primary">g178</name>
    <name evidence="10" type="ORF">VP750_LOCUS151</name>
</gene>
<feature type="transmembrane region" description="Helical" evidence="8">
    <location>
        <begin position="329"/>
        <end position="350"/>
    </location>
</feature>
<feature type="transmembrane region" description="Helical" evidence="8">
    <location>
        <begin position="234"/>
        <end position="251"/>
    </location>
</feature>
<keyword evidence="2" id="KW-0813">Transport</keyword>
<feature type="region of interest" description="Disordered" evidence="7">
    <location>
        <begin position="1"/>
        <end position="52"/>
    </location>
</feature>
<evidence type="ECO:0000256" key="6">
    <source>
        <dbReference type="ARBA" id="ARBA00023136"/>
    </source>
</evidence>
<feature type="transmembrane region" description="Helical" evidence="8">
    <location>
        <begin position="439"/>
        <end position="461"/>
    </location>
</feature>
<feature type="transmembrane region" description="Helical" evidence="8">
    <location>
        <begin position="129"/>
        <end position="158"/>
    </location>
</feature>
<evidence type="ECO:0000256" key="5">
    <source>
        <dbReference type="ARBA" id="ARBA00022989"/>
    </source>
</evidence>
<feature type="transmembrane region" description="Helical" evidence="8">
    <location>
        <begin position="256"/>
        <end position="276"/>
    </location>
</feature>
<keyword evidence="4" id="KW-0029">Amino-acid transport</keyword>
<organism evidence="10 11">
    <name type="scientific">Coccomyxa viridis</name>
    <dbReference type="NCBI Taxonomy" id="1274662"/>
    <lineage>
        <taxon>Eukaryota</taxon>
        <taxon>Viridiplantae</taxon>
        <taxon>Chlorophyta</taxon>
        <taxon>core chlorophytes</taxon>
        <taxon>Trebouxiophyceae</taxon>
        <taxon>Trebouxiophyceae incertae sedis</taxon>
        <taxon>Coccomyxaceae</taxon>
        <taxon>Coccomyxa</taxon>
    </lineage>
</organism>
<evidence type="ECO:0000256" key="4">
    <source>
        <dbReference type="ARBA" id="ARBA00022970"/>
    </source>
</evidence>
<feature type="transmembrane region" description="Helical" evidence="8">
    <location>
        <begin position="413"/>
        <end position="433"/>
    </location>
</feature>
<evidence type="ECO:0000256" key="1">
    <source>
        <dbReference type="ARBA" id="ARBA00004370"/>
    </source>
</evidence>
<keyword evidence="11" id="KW-1185">Reference proteome</keyword>
<keyword evidence="3 8" id="KW-0812">Transmembrane</keyword>
<evidence type="ECO:0000313" key="11">
    <source>
        <dbReference type="Proteomes" id="UP001497392"/>
    </source>
</evidence>
<evidence type="ECO:0000259" key="9">
    <source>
        <dbReference type="Pfam" id="PF01490"/>
    </source>
</evidence>
<dbReference type="PANTHER" id="PTHR48017">
    <property type="entry name" value="OS05G0424000 PROTEIN-RELATED"/>
    <property type="match status" value="1"/>
</dbReference>
<comment type="caution">
    <text evidence="10">The sequence shown here is derived from an EMBL/GenBank/DDBJ whole genome shotgun (WGS) entry which is preliminary data.</text>
</comment>
<feature type="transmembrane region" description="Helical" evidence="8">
    <location>
        <begin position="296"/>
        <end position="317"/>
    </location>
</feature>
<evidence type="ECO:0000313" key="10">
    <source>
        <dbReference type="EMBL" id="CAL5218492.1"/>
    </source>
</evidence>
<evidence type="ECO:0000256" key="7">
    <source>
        <dbReference type="SAM" id="MobiDB-lite"/>
    </source>
</evidence>
<reference evidence="10 11" key="1">
    <citation type="submission" date="2024-06" db="EMBL/GenBank/DDBJ databases">
        <authorList>
            <person name="Kraege A."/>
            <person name="Thomma B."/>
        </authorList>
    </citation>
    <scope>NUCLEOTIDE SEQUENCE [LARGE SCALE GENOMIC DNA]</scope>
</reference>
<dbReference type="EMBL" id="CAXHTA020000001">
    <property type="protein sequence ID" value="CAL5218492.1"/>
    <property type="molecule type" value="Genomic_DNA"/>
</dbReference>
<keyword evidence="5 8" id="KW-1133">Transmembrane helix</keyword>